<sequence>MAKRIKTITGDWVDSISKLSINEPARVLDSNYDRVMSSARYRLRRKGIEIETVGDKYFIGKTRFFNIKRIS</sequence>
<gene>
    <name evidence="1" type="ORF">ERS852557_03064</name>
</gene>
<dbReference type="Proteomes" id="UP000095541">
    <property type="component" value="Unassembled WGS sequence"/>
</dbReference>
<dbReference type="RefSeq" id="WP_055219836.1">
    <property type="nucleotide sequence ID" value="NZ_CAXTFL010000041.1"/>
</dbReference>
<proteinExistence type="predicted"/>
<protein>
    <submittedName>
        <fullName evidence="1">Uncharacterized protein</fullName>
    </submittedName>
</protein>
<evidence type="ECO:0000313" key="2">
    <source>
        <dbReference type="Proteomes" id="UP000095541"/>
    </source>
</evidence>
<reference evidence="1 2" key="1">
    <citation type="submission" date="2015-09" db="EMBL/GenBank/DDBJ databases">
        <authorList>
            <consortium name="Pathogen Informatics"/>
        </authorList>
    </citation>
    <scope>NUCLEOTIDE SEQUENCE [LARGE SCALE GENOMIC DNA]</scope>
    <source>
        <strain evidence="1 2">2789STDY5834945</strain>
    </source>
</reference>
<name>A0A174UR70_BACT4</name>
<dbReference type="EMBL" id="CZBI01000004">
    <property type="protein sequence ID" value="CUQ22518.1"/>
    <property type="molecule type" value="Genomic_DNA"/>
</dbReference>
<dbReference type="AlphaFoldDB" id="A0A174UR70"/>
<accession>A0A174UR70</accession>
<organism evidence="1 2">
    <name type="scientific">Bacteroides thetaiotaomicron</name>
    <dbReference type="NCBI Taxonomy" id="818"/>
    <lineage>
        <taxon>Bacteria</taxon>
        <taxon>Pseudomonadati</taxon>
        <taxon>Bacteroidota</taxon>
        <taxon>Bacteroidia</taxon>
        <taxon>Bacteroidales</taxon>
        <taxon>Bacteroidaceae</taxon>
        <taxon>Bacteroides</taxon>
    </lineage>
</organism>
<evidence type="ECO:0000313" key="1">
    <source>
        <dbReference type="EMBL" id="CUQ22518.1"/>
    </source>
</evidence>